<dbReference type="GO" id="GO:0009636">
    <property type="term" value="P:response to toxic substance"/>
    <property type="evidence" value="ECO:0007669"/>
    <property type="project" value="UniProtKB-KW"/>
</dbReference>
<accession>A0A7I7Y4A6</accession>
<evidence type="ECO:0000256" key="9">
    <source>
        <dbReference type="ARBA" id="ARBA00049401"/>
    </source>
</evidence>
<evidence type="ECO:0000256" key="3">
    <source>
        <dbReference type="ARBA" id="ARBA00022575"/>
    </source>
</evidence>
<dbReference type="Proteomes" id="UP000466931">
    <property type="component" value="Chromosome"/>
</dbReference>
<keyword evidence="11" id="KW-1185">Reference proteome</keyword>
<keyword evidence="5" id="KW-0288">FMN</keyword>
<dbReference type="AlphaFoldDB" id="A0A7I7Y4A6"/>
<evidence type="ECO:0000256" key="2">
    <source>
        <dbReference type="ARBA" id="ARBA00009881"/>
    </source>
</evidence>
<dbReference type="PANTHER" id="PTHR42747:SF3">
    <property type="entry name" value="NITRONATE MONOOXYGENASE-RELATED"/>
    <property type="match status" value="1"/>
</dbReference>
<dbReference type="InterPro" id="IPR004136">
    <property type="entry name" value="NMO"/>
</dbReference>
<comment type="similarity">
    <text evidence="2">Belongs to the nitronate monooxygenase family. NMO class I subfamily.</text>
</comment>
<evidence type="ECO:0000256" key="8">
    <source>
        <dbReference type="ARBA" id="ARBA00031155"/>
    </source>
</evidence>
<dbReference type="CDD" id="cd04730">
    <property type="entry name" value="NPD_like"/>
    <property type="match status" value="1"/>
</dbReference>
<evidence type="ECO:0000256" key="7">
    <source>
        <dbReference type="ARBA" id="ARBA00023033"/>
    </source>
</evidence>
<dbReference type="EMBL" id="AP022612">
    <property type="protein sequence ID" value="BBZ36164.1"/>
    <property type="molecule type" value="Genomic_DNA"/>
</dbReference>
<dbReference type="InterPro" id="IPR013785">
    <property type="entry name" value="Aldolase_TIM"/>
</dbReference>
<organism evidence="10 11">
    <name type="scientific">Mycolicibacterium confluentis</name>
    <dbReference type="NCBI Taxonomy" id="28047"/>
    <lineage>
        <taxon>Bacteria</taxon>
        <taxon>Bacillati</taxon>
        <taxon>Actinomycetota</taxon>
        <taxon>Actinomycetes</taxon>
        <taxon>Mycobacteriales</taxon>
        <taxon>Mycobacteriaceae</taxon>
        <taxon>Mycolicibacterium</taxon>
    </lineage>
</organism>
<dbReference type="GO" id="GO:0018580">
    <property type="term" value="F:nitronate monooxygenase activity"/>
    <property type="evidence" value="ECO:0007669"/>
    <property type="project" value="InterPro"/>
</dbReference>
<evidence type="ECO:0000256" key="4">
    <source>
        <dbReference type="ARBA" id="ARBA00022630"/>
    </source>
</evidence>
<reference evidence="10" key="1">
    <citation type="journal article" date="2019" name="Emerg. Microbes Infect.">
        <title>Comprehensive subspecies identification of 175 nontuberculous mycobacteria species based on 7547 genomic profiles.</title>
        <authorList>
            <person name="Matsumoto Y."/>
            <person name="Kinjo T."/>
            <person name="Motooka D."/>
            <person name="Nabeya D."/>
            <person name="Jung N."/>
            <person name="Uechi K."/>
            <person name="Horii T."/>
            <person name="Iida T."/>
            <person name="Fujita J."/>
            <person name="Nakamura S."/>
        </authorList>
    </citation>
    <scope>NUCLEOTIDE SEQUENCE [LARGE SCALE GENOMIC DNA]</scope>
    <source>
        <strain evidence="10">JCM 13671</strain>
    </source>
</reference>
<gene>
    <name evidence="10" type="ORF">MCNF_47690</name>
</gene>
<evidence type="ECO:0000256" key="6">
    <source>
        <dbReference type="ARBA" id="ARBA00023002"/>
    </source>
</evidence>
<evidence type="ECO:0000313" key="11">
    <source>
        <dbReference type="Proteomes" id="UP000466931"/>
    </source>
</evidence>
<keyword evidence="6" id="KW-0560">Oxidoreductase</keyword>
<name>A0A7I7Y4A6_9MYCO</name>
<dbReference type="Pfam" id="PF03060">
    <property type="entry name" value="NMO"/>
    <property type="match status" value="1"/>
</dbReference>
<comment type="cofactor">
    <cofactor evidence="1">
        <name>FMN</name>
        <dbReference type="ChEBI" id="CHEBI:58210"/>
    </cofactor>
</comment>
<dbReference type="Gene3D" id="3.20.20.70">
    <property type="entry name" value="Aldolase class I"/>
    <property type="match status" value="1"/>
</dbReference>
<keyword evidence="4" id="KW-0285">Flavoprotein</keyword>
<protein>
    <recommendedName>
        <fullName evidence="8">Propionate 3-nitronate monooxygenase</fullName>
    </recommendedName>
</protein>
<keyword evidence="3" id="KW-0216">Detoxification</keyword>
<evidence type="ECO:0000256" key="1">
    <source>
        <dbReference type="ARBA" id="ARBA00001917"/>
    </source>
</evidence>
<sequence length="348" mass="35777">MGTLDSGMNLNLRIPVIAAPMAGGASTPEMVIAAARAGSIGFVPAGYRTAEALADQISVVRAASVPFGVNVFAPNPVPVDLEEYRRYRAALQPDADRLGVALPADPINDDDAFDAKIDLLRRDPVPIVSFTFGLPTSQVIGDLRRAGTAVVQTVTSLVEAEMAAAAGVDMLAVQASTAGGHSGTFTPDRMPPPVALTDLVRQITDAIRLPVIAAGGIAGPDQVVAALDAGADAVAVGTALLLADESGASATHQQALTDPARTTTVLTRAFTGRPARGLRNSFIDTFEPSAPLGYPAIHHLTSPLRKAAAAAGEADLVHLWAGVGYREARRAPTAEVLAELAGEHPPTG</sequence>
<evidence type="ECO:0000313" key="10">
    <source>
        <dbReference type="EMBL" id="BBZ36164.1"/>
    </source>
</evidence>
<reference evidence="10" key="2">
    <citation type="submission" date="2020-02" db="EMBL/GenBank/DDBJ databases">
        <authorList>
            <person name="Matsumoto Y."/>
            <person name="Motooka D."/>
            <person name="Nakamura S."/>
        </authorList>
    </citation>
    <scope>NUCLEOTIDE SEQUENCE</scope>
    <source>
        <strain evidence="10">JCM 13671</strain>
    </source>
</reference>
<proteinExistence type="inferred from homology"/>
<comment type="catalytic activity">
    <reaction evidence="9">
        <text>3 propionate 3-nitronate + 3 O2 + H2O = 3 3-oxopropanoate + 2 nitrate + nitrite + H2O2 + 3 H(+)</text>
        <dbReference type="Rhea" id="RHEA:57332"/>
        <dbReference type="ChEBI" id="CHEBI:15377"/>
        <dbReference type="ChEBI" id="CHEBI:15378"/>
        <dbReference type="ChEBI" id="CHEBI:15379"/>
        <dbReference type="ChEBI" id="CHEBI:16240"/>
        <dbReference type="ChEBI" id="CHEBI:16301"/>
        <dbReference type="ChEBI" id="CHEBI:17632"/>
        <dbReference type="ChEBI" id="CHEBI:33190"/>
        <dbReference type="ChEBI" id="CHEBI:136067"/>
    </reaction>
</comment>
<evidence type="ECO:0000256" key="5">
    <source>
        <dbReference type="ARBA" id="ARBA00022643"/>
    </source>
</evidence>
<keyword evidence="7" id="KW-0503">Monooxygenase</keyword>
<dbReference type="PANTHER" id="PTHR42747">
    <property type="entry name" value="NITRONATE MONOOXYGENASE-RELATED"/>
    <property type="match status" value="1"/>
</dbReference>
<dbReference type="SUPFAM" id="SSF51412">
    <property type="entry name" value="Inosine monophosphate dehydrogenase (IMPDH)"/>
    <property type="match status" value="1"/>
</dbReference>